<keyword evidence="1" id="KW-1185">Reference proteome</keyword>
<evidence type="ECO:0000313" key="2">
    <source>
        <dbReference type="WBParaSite" id="L893_g1655.t1"/>
    </source>
</evidence>
<accession>A0A1I7YI59</accession>
<proteinExistence type="predicted"/>
<dbReference type="SUPFAM" id="SSF49854">
    <property type="entry name" value="Spermadhesin, CUB domain"/>
    <property type="match status" value="1"/>
</dbReference>
<dbReference type="WBParaSite" id="L893_g1655.t1">
    <property type="protein sequence ID" value="L893_g1655.t1"/>
    <property type="gene ID" value="L893_g1655"/>
</dbReference>
<protein>
    <submittedName>
        <fullName evidence="2">CUB domain-containing protein</fullName>
    </submittedName>
</protein>
<reference evidence="2" key="1">
    <citation type="submission" date="2016-11" db="UniProtKB">
        <authorList>
            <consortium name="WormBaseParasite"/>
        </authorList>
    </citation>
    <scope>IDENTIFICATION</scope>
</reference>
<organism evidence="1 2">
    <name type="scientific">Steinernema glaseri</name>
    <dbReference type="NCBI Taxonomy" id="37863"/>
    <lineage>
        <taxon>Eukaryota</taxon>
        <taxon>Metazoa</taxon>
        <taxon>Ecdysozoa</taxon>
        <taxon>Nematoda</taxon>
        <taxon>Chromadorea</taxon>
        <taxon>Rhabditida</taxon>
        <taxon>Tylenchina</taxon>
        <taxon>Panagrolaimomorpha</taxon>
        <taxon>Strongyloidoidea</taxon>
        <taxon>Steinernematidae</taxon>
        <taxon>Steinernema</taxon>
    </lineage>
</organism>
<evidence type="ECO:0000313" key="1">
    <source>
        <dbReference type="Proteomes" id="UP000095287"/>
    </source>
</evidence>
<dbReference type="InterPro" id="IPR035914">
    <property type="entry name" value="Sperma_CUB_dom_sf"/>
</dbReference>
<sequence length="105" mass="11336">TVCQNEGRPNPNKCSECQCPSGFGGVDCSERQAPSEGLSCGESLKASYQWQTLNVDSVVGTGSAIVANRTNPHQCTWHIQAPKGKKIQYKVDYIGHSGNEDALCY</sequence>
<dbReference type="AlphaFoldDB" id="A0A1I7YI59"/>
<name>A0A1I7YI59_9BILA</name>
<dbReference type="Proteomes" id="UP000095287">
    <property type="component" value="Unplaced"/>
</dbReference>